<dbReference type="RefSeq" id="YP_009111182.1">
    <property type="nucleotide sequence ID" value="NC_025830.1"/>
</dbReference>
<keyword evidence="2" id="KW-1185">Reference proteome</keyword>
<evidence type="ECO:0000313" key="1">
    <source>
        <dbReference type="EMBL" id="AII27651.1"/>
    </source>
</evidence>
<protein>
    <submittedName>
        <fullName evidence="1">Uncharacterized protein</fullName>
    </submittedName>
</protein>
<dbReference type="KEGG" id="vg:22475449"/>
<dbReference type="EMBL" id="KM190144">
    <property type="protein sequence ID" value="AII27651.1"/>
    <property type="molecule type" value="Genomic_DNA"/>
</dbReference>
<dbReference type="Proteomes" id="UP000028961">
    <property type="component" value="Segment"/>
</dbReference>
<organism evidence="1 2">
    <name type="scientific">Escherichia phage Av-05</name>
    <dbReference type="NCBI Taxonomy" id="1527519"/>
    <lineage>
        <taxon>Viruses</taxon>
        <taxon>Duplodnaviria</taxon>
        <taxon>Heunggongvirae</taxon>
        <taxon>Uroviricota</taxon>
        <taxon>Caudoviricetes</taxon>
        <taxon>Vequintavirinae</taxon>
        <taxon>Avunavirus</taxon>
        <taxon>Avunavirus Av05</taxon>
    </lineage>
</organism>
<name>A0A076G5Y7_9CAUD</name>
<gene>
    <name evidence="1" type="ORF">Av05_00108</name>
</gene>
<evidence type="ECO:0000313" key="2">
    <source>
        <dbReference type="Proteomes" id="UP000028961"/>
    </source>
</evidence>
<proteinExistence type="predicted"/>
<reference evidence="1 2" key="1">
    <citation type="journal article" date="2015" name="Genome Announc.">
        <title>Genomic Analysis of Broad-Host-Range Enterobacteriophage Av-05.</title>
        <authorList>
            <person name="Amarillas L."/>
            <person name="Lopez-Cuevas O."/>
            <person name="Leon-Felix J."/>
            <person name="Castro-Del Campo N."/>
            <person name="Gerba C.P."/>
            <person name="Chaidez C."/>
        </authorList>
    </citation>
    <scope>NUCLEOTIDE SEQUENCE [LARGE SCALE GENOMIC DNA]</scope>
</reference>
<sequence length="113" mass="12644">MSEEKQTPESKEDIRFLDLDEGQFGTIVYLSSASHQMGTVIGSKEIREEMLKLIQSGNYKTVEDAISWIRGHRNNLLKLNTASTFALNLLNQVEDLVVDKMLSVGNETAEGVK</sequence>
<dbReference type="OrthoDB" id="19446at10239"/>
<accession>A0A076G5Y7</accession>
<dbReference type="GeneID" id="22475449"/>